<evidence type="ECO:0000256" key="1">
    <source>
        <dbReference type="SAM" id="Phobius"/>
    </source>
</evidence>
<evidence type="ECO:0000313" key="2">
    <source>
        <dbReference type="EMBL" id="RLK50152.1"/>
    </source>
</evidence>
<dbReference type="EMBL" id="RCDA01000001">
    <property type="protein sequence ID" value="RLK50152.1"/>
    <property type="molecule type" value="Genomic_DNA"/>
</dbReference>
<comment type="caution">
    <text evidence="2">The sequence shown here is derived from an EMBL/GenBank/DDBJ whole genome shotgun (WGS) entry which is preliminary data.</text>
</comment>
<feature type="transmembrane region" description="Helical" evidence="1">
    <location>
        <begin position="48"/>
        <end position="69"/>
    </location>
</feature>
<feature type="transmembrane region" description="Helical" evidence="1">
    <location>
        <begin position="76"/>
        <end position="95"/>
    </location>
</feature>
<name>A0A498C3S1_9GAMM</name>
<organism evidence="2 3">
    <name type="scientific">Alkalispirillum mobile</name>
    <dbReference type="NCBI Taxonomy" id="85925"/>
    <lineage>
        <taxon>Bacteria</taxon>
        <taxon>Pseudomonadati</taxon>
        <taxon>Pseudomonadota</taxon>
        <taxon>Gammaproteobacteria</taxon>
        <taxon>Chromatiales</taxon>
        <taxon>Ectothiorhodospiraceae</taxon>
        <taxon>Alkalispirillum</taxon>
    </lineage>
</organism>
<sequence length="135" mass="15185">MSLFRVVFPAESRRLPAQRWINIGLRSLHLLGTAGLGGAYLYQAPESAWLPYFWLAMVSGVLMALIHVWNNGVWLIQVRGLAILFKLLLLALIGWLEGADLPLFILVILISGVIAHAPGDLRYYSPWHGRRVEKL</sequence>
<keyword evidence="1" id="KW-0472">Membrane</keyword>
<keyword evidence="1" id="KW-1133">Transmembrane helix</keyword>
<feature type="transmembrane region" description="Helical" evidence="1">
    <location>
        <begin position="101"/>
        <end position="121"/>
    </location>
</feature>
<protein>
    <submittedName>
        <fullName evidence="2">Uncharacterized protein</fullName>
    </submittedName>
</protein>
<keyword evidence="3" id="KW-1185">Reference proteome</keyword>
<dbReference type="RefSeq" id="WP_121440661.1">
    <property type="nucleotide sequence ID" value="NZ_RCDA01000001.1"/>
</dbReference>
<reference evidence="2 3" key="1">
    <citation type="submission" date="2018-10" db="EMBL/GenBank/DDBJ databases">
        <title>Genomic Encyclopedia of Type Strains, Phase IV (KMG-IV): sequencing the most valuable type-strain genomes for metagenomic binning, comparative biology and taxonomic classification.</title>
        <authorList>
            <person name="Goeker M."/>
        </authorList>
    </citation>
    <scope>NUCLEOTIDE SEQUENCE [LARGE SCALE GENOMIC DNA]</scope>
    <source>
        <strain evidence="2 3">DSM 12769</strain>
    </source>
</reference>
<feature type="transmembrane region" description="Helical" evidence="1">
    <location>
        <begin position="20"/>
        <end position="42"/>
    </location>
</feature>
<evidence type="ECO:0000313" key="3">
    <source>
        <dbReference type="Proteomes" id="UP000275461"/>
    </source>
</evidence>
<keyword evidence="1" id="KW-0812">Transmembrane</keyword>
<dbReference type="OrthoDB" id="6118617at2"/>
<dbReference type="AlphaFoldDB" id="A0A498C3S1"/>
<gene>
    <name evidence="2" type="ORF">DFR31_0041</name>
</gene>
<proteinExistence type="predicted"/>
<dbReference type="Proteomes" id="UP000275461">
    <property type="component" value="Unassembled WGS sequence"/>
</dbReference>
<accession>A0A498C3S1</accession>